<keyword evidence="8" id="KW-0560">Oxidoreductase</keyword>
<dbReference type="Pfam" id="PF00510">
    <property type="entry name" value="COX3"/>
    <property type="match status" value="1"/>
</dbReference>
<dbReference type="PANTHER" id="PTHR11403">
    <property type="entry name" value="CYTOCHROME C OXIDASE SUBUNIT III"/>
    <property type="match status" value="1"/>
</dbReference>
<dbReference type="PROSITE" id="PS50253">
    <property type="entry name" value="COX3"/>
    <property type="match status" value="1"/>
</dbReference>
<evidence type="ECO:0000256" key="1">
    <source>
        <dbReference type="ARBA" id="ARBA00004651"/>
    </source>
</evidence>
<reference evidence="18" key="1">
    <citation type="journal article" date="2012" name="J. Microbiol. Biotechnol.">
        <title>Ramlibacter ginsenosidimutans sp. nov., with ginsenoside-converting activity.</title>
        <authorList>
            <person name="Wang L."/>
            <person name="An D.S."/>
            <person name="Kim S.G."/>
            <person name="Jin F.X."/>
            <person name="Kim S.C."/>
            <person name="Lee S.T."/>
            <person name="Im W.T."/>
        </authorList>
    </citation>
    <scope>NUCLEOTIDE SEQUENCE</scope>
    <source>
        <strain evidence="18">KACC 17527</strain>
    </source>
</reference>
<dbReference type="FunFam" id="1.20.120.80:FF:000001">
    <property type="entry name" value="Cytochrome (Ubi)quinol oxidase subunit III"/>
    <property type="match status" value="1"/>
</dbReference>
<dbReference type="InterPro" id="IPR013833">
    <property type="entry name" value="Cyt_c_oxidase_su3_a-hlx"/>
</dbReference>
<evidence type="ECO:0000313" key="19">
    <source>
        <dbReference type="Proteomes" id="UP000630528"/>
    </source>
</evidence>
<dbReference type="Proteomes" id="UP000630528">
    <property type="component" value="Unassembled WGS sequence"/>
</dbReference>
<evidence type="ECO:0000259" key="17">
    <source>
        <dbReference type="PROSITE" id="PS50253"/>
    </source>
</evidence>
<evidence type="ECO:0000256" key="14">
    <source>
        <dbReference type="ARBA" id="ARBA00032717"/>
    </source>
</evidence>
<evidence type="ECO:0000256" key="2">
    <source>
        <dbReference type="ARBA" id="ARBA00010581"/>
    </source>
</evidence>
<keyword evidence="6 15" id="KW-0812">Transmembrane</keyword>
<comment type="caution">
    <text evidence="18">The sequence shown here is derived from an EMBL/GenBank/DDBJ whole genome shotgun (WGS) entry which is preliminary data.</text>
</comment>
<evidence type="ECO:0000256" key="13">
    <source>
        <dbReference type="ARBA" id="ARBA00032189"/>
    </source>
</evidence>
<dbReference type="Gene3D" id="1.20.120.80">
    <property type="entry name" value="Cytochrome c oxidase, subunit III, four-helix bundle"/>
    <property type="match status" value="1"/>
</dbReference>
<evidence type="ECO:0000256" key="11">
    <source>
        <dbReference type="ARBA" id="ARBA00030072"/>
    </source>
</evidence>
<evidence type="ECO:0000256" key="9">
    <source>
        <dbReference type="ARBA" id="ARBA00023136"/>
    </source>
</evidence>
<feature type="transmembrane region" description="Helical" evidence="16">
    <location>
        <begin position="197"/>
        <end position="221"/>
    </location>
</feature>
<evidence type="ECO:0000256" key="4">
    <source>
        <dbReference type="ARBA" id="ARBA00014687"/>
    </source>
</evidence>
<dbReference type="InterPro" id="IPR024791">
    <property type="entry name" value="Cyt_c/ubiquinol_Oxase_su3"/>
</dbReference>
<feature type="transmembrane region" description="Helical" evidence="16">
    <location>
        <begin position="115"/>
        <end position="134"/>
    </location>
</feature>
<dbReference type="GO" id="GO:0016491">
    <property type="term" value="F:oxidoreductase activity"/>
    <property type="evidence" value="ECO:0007669"/>
    <property type="project" value="UniProtKB-KW"/>
</dbReference>
<keyword evidence="7 16" id="KW-1133">Transmembrane helix</keyword>
<comment type="function">
    <text evidence="10">Cytochrome bo(3) ubiquinol terminal oxidase is the component of the aerobic respiratory chain of E.coli that predominates when cells are grown at high aeration. Has proton pump activity across the membrane in addition to electron transfer, pumping 2 protons/electron.</text>
</comment>
<keyword evidence="9 16" id="KW-0472">Membrane</keyword>
<name>A0A934TU67_9BURK</name>
<keyword evidence="19" id="KW-1185">Reference proteome</keyword>
<evidence type="ECO:0000256" key="10">
    <source>
        <dbReference type="ARBA" id="ARBA00025694"/>
    </source>
</evidence>
<keyword evidence="5" id="KW-1003">Cell membrane</keyword>
<dbReference type="InterPro" id="IPR033946">
    <property type="entry name" value="Ubiquinol_oxase_su3_dom"/>
</dbReference>
<evidence type="ECO:0000313" key="18">
    <source>
        <dbReference type="EMBL" id="MBK6007335.1"/>
    </source>
</evidence>
<gene>
    <name evidence="18" type="ORF">JJB11_14635</name>
</gene>
<protein>
    <recommendedName>
        <fullName evidence="4">Cytochrome bo(3) ubiquinol oxidase subunit 3</fullName>
    </recommendedName>
    <alternativeName>
        <fullName evidence="13">Cytochrome o ubiquinol oxidase subunit 3</fullName>
    </alternativeName>
    <alternativeName>
        <fullName evidence="11">Oxidase bo(3) subunit 3</fullName>
    </alternativeName>
    <alternativeName>
        <fullName evidence="14">Ubiquinol oxidase polypeptide III</fullName>
    </alternativeName>
    <alternativeName>
        <fullName evidence="12">Ubiquinol oxidase subunit 3</fullName>
    </alternativeName>
</protein>
<dbReference type="EMBL" id="JAEPWM010000005">
    <property type="protein sequence ID" value="MBK6007335.1"/>
    <property type="molecule type" value="Genomic_DNA"/>
</dbReference>
<dbReference type="SUPFAM" id="SSF81452">
    <property type="entry name" value="Cytochrome c oxidase subunit III-like"/>
    <property type="match status" value="1"/>
</dbReference>
<feature type="domain" description="Heme-copper oxidase subunit III family profile" evidence="17">
    <location>
        <begin position="46"/>
        <end position="222"/>
    </location>
</feature>
<dbReference type="GO" id="GO:0005886">
    <property type="term" value="C:plasma membrane"/>
    <property type="evidence" value="ECO:0007669"/>
    <property type="project" value="UniProtKB-SubCell"/>
</dbReference>
<organism evidence="18 19">
    <name type="scientific">Ramlibacter ginsenosidimutans</name>
    <dbReference type="NCBI Taxonomy" id="502333"/>
    <lineage>
        <taxon>Bacteria</taxon>
        <taxon>Pseudomonadati</taxon>
        <taxon>Pseudomonadota</taxon>
        <taxon>Betaproteobacteria</taxon>
        <taxon>Burkholderiales</taxon>
        <taxon>Comamonadaceae</taxon>
        <taxon>Ramlibacter</taxon>
    </lineage>
</organism>
<dbReference type="InterPro" id="IPR035973">
    <property type="entry name" value="Cyt_c_oxidase_su3-like_sf"/>
</dbReference>
<evidence type="ECO:0000256" key="16">
    <source>
        <dbReference type="SAM" id="Phobius"/>
    </source>
</evidence>
<comment type="subcellular location">
    <subcellularLocation>
        <location evidence="1 15">Cell membrane</location>
        <topology evidence="1 15">Multi-pass membrane protein</topology>
    </subcellularLocation>
</comment>
<dbReference type="PANTHER" id="PTHR11403:SF2">
    <property type="entry name" value="CYTOCHROME BO(3) UBIQUINOL OXIDASE SUBUNIT 3"/>
    <property type="match status" value="1"/>
</dbReference>
<evidence type="ECO:0000256" key="15">
    <source>
        <dbReference type="RuleBase" id="RU003376"/>
    </source>
</evidence>
<evidence type="ECO:0000256" key="3">
    <source>
        <dbReference type="ARBA" id="ARBA00011700"/>
    </source>
</evidence>
<evidence type="ECO:0000256" key="8">
    <source>
        <dbReference type="ARBA" id="ARBA00023002"/>
    </source>
</evidence>
<dbReference type="AlphaFoldDB" id="A0A934TU67"/>
<feature type="transmembrane region" description="Helical" evidence="16">
    <location>
        <begin position="154"/>
        <end position="176"/>
    </location>
</feature>
<comment type="subunit">
    <text evidence="3">Heterooctamer of two A chains, two B chains, two C chains and two D chains.</text>
</comment>
<comment type="similarity">
    <text evidence="2 15">Belongs to the cytochrome c oxidase subunit 3 family.</text>
</comment>
<sequence length="224" mass="23893">MSATAPFAEGGFDPYRVGHRHGEAGHSVATGRGEGGPASKTVIVGYGFWLFLLSDVVMFSCFFAAHAVLQTETAGGPSGRELFDPSRVAIETACLLLSSFTCGLAGVSAQMGRQLWTQLALLVTGLLGVAFLGLEASEFAGMIASGAGPQRSAFLSSFFALVGCHGLHVLAGLLWLGTMMAQFLAKGFRADIMRRMLCFNLFWHTLDIIWVALFTMVYLIGEGR</sequence>
<proteinExistence type="inferred from homology"/>
<evidence type="ECO:0000256" key="12">
    <source>
        <dbReference type="ARBA" id="ARBA00031884"/>
    </source>
</evidence>
<evidence type="ECO:0000256" key="5">
    <source>
        <dbReference type="ARBA" id="ARBA00022475"/>
    </source>
</evidence>
<accession>A0A934TU67</accession>
<feature type="transmembrane region" description="Helical" evidence="16">
    <location>
        <begin position="88"/>
        <end position="108"/>
    </location>
</feature>
<evidence type="ECO:0000256" key="7">
    <source>
        <dbReference type="ARBA" id="ARBA00022989"/>
    </source>
</evidence>
<dbReference type="GO" id="GO:0019646">
    <property type="term" value="P:aerobic electron transport chain"/>
    <property type="evidence" value="ECO:0007669"/>
    <property type="project" value="InterPro"/>
</dbReference>
<dbReference type="InterPro" id="IPR000298">
    <property type="entry name" value="Cyt_c_oxidase-like_su3"/>
</dbReference>
<reference evidence="18" key="2">
    <citation type="submission" date="2021-01" db="EMBL/GenBank/DDBJ databases">
        <authorList>
            <person name="Kang M."/>
        </authorList>
    </citation>
    <scope>NUCLEOTIDE SEQUENCE</scope>
    <source>
        <strain evidence="18">KACC 17527</strain>
    </source>
</reference>
<evidence type="ECO:0000256" key="6">
    <source>
        <dbReference type="ARBA" id="ARBA00022692"/>
    </source>
</evidence>
<dbReference type="GO" id="GO:0004129">
    <property type="term" value="F:cytochrome-c oxidase activity"/>
    <property type="evidence" value="ECO:0007669"/>
    <property type="project" value="InterPro"/>
</dbReference>
<dbReference type="CDD" id="cd02863">
    <property type="entry name" value="Ubiquinol_oxidase_III"/>
    <property type="match status" value="1"/>
</dbReference>
<feature type="transmembrane region" description="Helical" evidence="16">
    <location>
        <begin position="48"/>
        <end position="68"/>
    </location>
</feature>
<dbReference type="RefSeq" id="WP_201172506.1">
    <property type="nucleotide sequence ID" value="NZ_JAEPWM010000005.1"/>
</dbReference>